<proteinExistence type="predicted"/>
<sequence>MNKLFGILIKTIFLVGLVLLSFGYYQLNLKIESLKDSSEDINEPLRQIVNQGEIRTNVIDGCGDACKDEIERLVSQAVATLSAKTNVTNVVNTSATSGTTYIPMGSTFSTFATDWTDVADSGIYIDLEKDYGKSAKVSWGTSLKVAHANGKAFARLFDDTNKIAVDFSEISTENNSTYKQVSSGNLPLWRGRNLYKVQIKSLNSFEITYSGGRIKVSY</sequence>
<evidence type="ECO:0000313" key="2">
    <source>
        <dbReference type="EMBL" id="OGM20849.1"/>
    </source>
</evidence>
<name>A0A1F7Y1P3_9BACT</name>
<organism evidence="2 3">
    <name type="scientific">Candidatus Woesebacteria bacterium RIFCSPHIGHO2_01_FULL_38_26b</name>
    <dbReference type="NCBI Taxonomy" id="1802491"/>
    <lineage>
        <taxon>Bacteria</taxon>
        <taxon>Candidatus Woeseibacteriota</taxon>
    </lineage>
</organism>
<evidence type="ECO:0000313" key="3">
    <source>
        <dbReference type="Proteomes" id="UP000176741"/>
    </source>
</evidence>
<dbReference type="EMBL" id="MGGD01000025">
    <property type="protein sequence ID" value="OGM20849.1"/>
    <property type="molecule type" value="Genomic_DNA"/>
</dbReference>
<keyword evidence="1" id="KW-0472">Membrane</keyword>
<dbReference type="AlphaFoldDB" id="A0A1F7Y1P3"/>
<protein>
    <submittedName>
        <fullName evidence="2">Uncharacterized protein</fullName>
    </submittedName>
</protein>
<reference evidence="2 3" key="1">
    <citation type="journal article" date="2016" name="Nat. Commun.">
        <title>Thousands of microbial genomes shed light on interconnected biogeochemical processes in an aquifer system.</title>
        <authorList>
            <person name="Anantharaman K."/>
            <person name="Brown C.T."/>
            <person name="Hug L.A."/>
            <person name="Sharon I."/>
            <person name="Castelle C.J."/>
            <person name="Probst A.J."/>
            <person name="Thomas B.C."/>
            <person name="Singh A."/>
            <person name="Wilkins M.J."/>
            <person name="Karaoz U."/>
            <person name="Brodie E.L."/>
            <person name="Williams K.H."/>
            <person name="Hubbard S.S."/>
            <person name="Banfield J.F."/>
        </authorList>
    </citation>
    <scope>NUCLEOTIDE SEQUENCE [LARGE SCALE GENOMIC DNA]</scope>
</reference>
<gene>
    <name evidence="2" type="ORF">A2771_03765</name>
</gene>
<dbReference type="Proteomes" id="UP000176741">
    <property type="component" value="Unassembled WGS sequence"/>
</dbReference>
<keyword evidence="1" id="KW-1133">Transmembrane helix</keyword>
<keyword evidence="1" id="KW-0812">Transmembrane</keyword>
<accession>A0A1F7Y1P3</accession>
<feature type="transmembrane region" description="Helical" evidence="1">
    <location>
        <begin position="7"/>
        <end position="27"/>
    </location>
</feature>
<comment type="caution">
    <text evidence="2">The sequence shown here is derived from an EMBL/GenBank/DDBJ whole genome shotgun (WGS) entry which is preliminary data.</text>
</comment>
<evidence type="ECO:0000256" key="1">
    <source>
        <dbReference type="SAM" id="Phobius"/>
    </source>
</evidence>